<dbReference type="GO" id="GO:0042586">
    <property type="term" value="F:peptide deformylase activity"/>
    <property type="evidence" value="ECO:0007669"/>
    <property type="project" value="UniProtKB-EC"/>
</dbReference>
<dbReference type="FunFam" id="3.90.45.10:FF:000003">
    <property type="entry name" value="Peptide deformylase"/>
    <property type="match status" value="1"/>
</dbReference>
<dbReference type="Proteomes" id="UP000515152">
    <property type="component" value="Chromosome 3"/>
</dbReference>
<keyword evidence="3 7" id="KW-0378">Hydrolase</keyword>
<evidence type="ECO:0000256" key="7">
    <source>
        <dbReference type="RuleBase" id="RU362111"/>
    </source>
</evidence>
<dbReference type="Pfam" id="PF01327">
    <property type="entry name" value="Pep_deformylase"/>
    <property type="match status" value="1"/>
</dbReference>
<dbReference type="GO" id="GO:0005739">
    <property type="term" value="C:mitochondrion"/>
    <property type="evidence" value="ECO:0007669"/>
    <property type="project" value="UniProtKB-ARBA"/>
</dbReference>
<dbReference type="PRINTS" id="PR01576">
    <property type="entry name" value="PDEFORMYLASE"/>
</dbReference>
<evidence type="ECO:0000256" key="1">
    <source>
        <dbReference type="ARBA" id="ARBA00010759"/>
    </source>
</evidence>
<evidence type="ECO:0000256" key="2">
    <source>
        <dbReference type="ARBA" id="ARBA00022723"/>
    </source>
</evidence>
<accession>A0A6P8EXK6</accession>
<keyword evidence="4 7" id="KW-0648">Protein biosynthesis</keyword>
<dbReference type="Gene3D" id="3.90.45.10">
    <property type="entry name" value="Peptide deformylase"/>
    <property type="match status" value="1"/>
</dbReference>
<dbReference type="InterPro" id="IPR036821">
    <property type="entry name" value="Peptide_deformylase_sf"/>
</dbReference>
<dbReference type="PANTHER" id="PTHR10458">
    <property type="entry name" value="PEPTIDE DEFORMYLASE"/>
    <property type="match status" value="1"/>
</dbReference>
<protein>
    <recommendedName>
        <fullName evidence="7">Peptide deformylase</fullName>
        <ecNumber evidence="7">3.5.1.88</ecNumber>
    </recommendedName>
</protein>
<dbReference type="EC" id="3.5.1.88" evidence="7"/>
<evidence type="ECO:0000256" key="6">
    <source>
        <dbReference type="ARBA" id="ARBA00048875"/>
    </source>
</evidence>
<dbReference type="PANTHER" id="PTHR10458:SF2">
    <property type="entry name" value="PEPTIDE DEFORMYLASE, MITOCHONDRIAL"/>
    <property type="match status" value="1"/>
</dbReference>
<sequence>MIRPLRGALWPCLVKICTSRPLQPYTHHSHWPSTTPSRAHSSSVKVRSYLQYMKRKLKSPSKPPYSHVCQVGDPVLRAQAATVGPEEVGSAEVQQVIRTLVQVMRRLECVGLSAPQIGVPLRILALEYTSQMLQDSSEASRRVRGLEVIPLSIFINPELRVLDGRTAVFQEACESISGFSASVPRYLSVEVSGLNEKGEPVSRQASGWSARILQHEMDHLTGVLYIDRMDSKTFVNINWQEHNE</sequence>
<dbReference type="GO" id="GO:0006412">
    <property type="term" value="P:translation"/>
    <property type="evidence" value="ECO:0007669"/>
    <property type="project" value="UniProtKB-KW"/>
</dbReference>
<dbReference type="GO" id="GO:0046872">
    <property type="term" value="F:metal ion binding"/>
    <property type="evidence" value="ECO:0007669"/>
    <property type="project" value="UniProtKB-KW"/>
</dbReference>
<dbReference type="RefSeq" id="XP_031420988.1">
    <property type="nucleotide sequence ID" value="XM_031565128.2"/>
</dbReference>
<dbReference type="HAMAP" id="MF_00163">
    <property type="entry name" value="Pep_deformylase"/>
    <property type="match status" value="1"/>
</dbReference>
<evidence type="ECO:0000313" key="9">
    <source>
        <dbReference type="RefSeq" id="XP_031420988.1"/>
    </source>
</evidence>
<dbReference type="CTD" id="64146"/>
<dbReference type="InterPro" id="IPR023635">
    <property type="entry name" value="Peptide_deformylase"/>
</dbReference>
<evidence type="ECO:0000313" key="8">
    <source>
        <dbReference type="Proteomes" id="UP000515152"/>
    </source>
</evidence>
<organism evidence="8 9">
    <name type="scientific">Clupea harengus</name>
    <name type="common">Atlantic herring</name>
    <dbReference type="NCBI Taxonomy" id="7950"/>
    <lineage>
        <taxon>Eukaryota</taxon>
        <taxon>Metazoa</taxon>
        <taxon>Chordata</taxon>
        <taxon>Craniata</taxon>
        <taxon>Vertebrata</taxon>
        <taxon>Euteleostomi</taxon>
        <taxon>Actinopterygii</taxon>
        <taxon>Neopterygii</taxon>
        <taxon>Teleostei</taxon>
        <taxon>Clupei</taxon>
        <taxon>Clupeiformes</taxon>
        <taxon>Clupeoidei</taxon>
        <taxon>Clupeidae</taxon>
        <taxon>Clupea</taxon>
    </lineage>
</organism>
<evidence type="ECO:0000256" key="4">
    <source>
        <dbReference type="ARBA" id="ARBA00022917"/>
    </source>
</evidence>
<name>A0A6P8EXK6_CLUHA</name>
<dbReference type="CDD" id="cd00487">
    <property type="entry name" value="Pep_deformylase"/>
    <property type="match status" value="1"/>
</dbReference>
<comment type="catalytic activity">
    <reaction evidence="6 7">
        <text>N-terminal N-formyl-L-methionyl-[peptide] + H2O = N-terminal L-methionyl-[peptide] + formate</text>
        <dbReference type="Rhea" id="RHEA:24420"/>
        <dbReference type="Rhea" id="RHEA-COMP:10639"/>
        <dbReference type="Rhea" id="RHEA-COMP:10640"/>
        <dbReference type="ChEBI" id="CHEBI:15377"/>
        <dbReference type="ChEBI" id="CHEBI:15740"/>
        <dbReference type="ChEBI" id="CHEBI:49298"/>
        <dbReference type="ChEBI" id="CHEBI:64731"/>
        <dbReference type="EC" id="3.5.1.88"/>
    </reaction>
</comment>
<dbReference type="GeneID" id="105900773"/>
<comment type="similarity">
    <text evidence="1 7">Belongs to the polypeptide deformylase family.</text>
</comment>
<keyword evidence="8" id="KW-1185">Reference proteome</keyword>
<proteinExistence type="inferred from homology"/>
<dbReference type="NCBIfam" id="NF001159">
    <property type="entry name" value="PRK00150.1-3"/>
    <property type="match status" value="1"/>
</dbReference>
<keyword evidence="2 7" id="KW-0479">Metal-binding</keyword>
<dbReference type="OrthoDB" id="276063at2759"/>
<dbReference type="KEGG" id="char:105900773"/>
<reference evidence="9" key="1">
    <citation type="submission" date="2025-08" db="UniProtKB">
        <authorList>
            <consortium name="RefSeq"/>
        </authorList>
    </citation>
    <scope>IDENTIFICATION</scope>
</reference>
<dbReference type="SUPFAM" id="SSF56420">
    <property type="entry name" value="Peptide deformylase"/>
    <property type="match status" value="1"/>
</dbReference>
<evidence type="ECO:0000256" key="3">
    <source>
        <dbReference type="ARBA" id="ARBA00022801"/>
    </source>
</evidence>
<dbReference type="AlphaFoldDB" id="A0A6P8EXK6"/>
<evidence type="ECO:0000256" key="5">
    <source>
        <dbReference type="ARBA" id="ARBA00037114"/>
    </source>
</evidence>
<comment type="function">
    <text evidence="5 7">Removes the formyl group from the N-terminal Met of newly synthesized proteins.</text>
</comment>
<gene>
    <name evidence="9" type="primary">pdf</name>
</gene>